<comment type="caution">
    <text evidence="1">The sequence shown here is derived from an EMBL/GenBank/DDBJ whole genome shotgun (WGS) entry which is preliminary data.</text>
</comment>
<name>A0A5J4RLZ0_9ZZZZ</name>
<organism evidence="1">
    <name type="scientific">termite gut metagenome</name>
    <dbReference type="NCBI Taxonomy" id="433724"/>
    <lineage>
        <taxon>unclassified sequences</taxon>
        <taxon>metagenomes</taxon>
        <taxon>organismal metagenomes</taxon>
    </lineage>
</organism>
<reference evidence="1" key="1">
    <citation type="submission" date="2019-03" db="EMBL/GenBank/DDBJ databases">
        <title>Single cell metagenomics reveals metabolic interactions within the superorganism composed of flagellate Streblomastix strix and complex community of Bacteroidetes bacteria on its surface.</title>
        <authorList>
            <person name="Treitli S.C."/>
            <person name="Kolisko M."/>
            <person name="Husnik F."/>
            <person name="Keeling P."/>
            <person name="Hampl V."/>
        </authorList>
    </citation>
    <scope>NUCLEOTIDE SEQUENCE</scope>
    <source>
        <strain evidence="1">STM</strain>
    </source>
</reference>
<sequence>MKSYVRQRPNSKWLGLMKVQLLFYNFSGSDSTRWHNKFFRKIGDSPVIYNESDARRSAE</sequence>
<proteinExistence type="predicted"/>
<feature type="non-terminal residue" evidence="1">
    <location>
        <position position="59"/>
    </location>
</feature>
<accession>A0A5J4RLZ0</accession>
<evidence type="ECO:0000313" key="1">
    <source>
        <dbReference type="EMBL" id="KAA6334887.1"/>
    </source>
</evidence>
<gene>
    <name evidence="1" type="ORF">EZS27_016831</name>
</gene>
<dbReference type="AlphaFoldDB" id="A0A5J4RLZ0"/>
<dbReference type="EMBL" id="SNRY01000949">
    <property type="protein sequence ID" value="KAA6334887.1"/>
    <property type="molecule type" value="Genomic_DNA"/>
</dbReference>
<protein>
    <submittedName>
        <fullName evidence="1">Uncharacterized protein</fullName>
    </submittedName>
</protein>